<protein>
    <submittedName>
        <fullName evidence="1">Uncharacterized protein</fullName>
    </submittedName>
</protein>
<reference evidence="1" key="1">
    <citation type="submission" date="2018-01" db="EMBL/GenBank/DDBJ databases">
        <authorList>
            <person name="Clerissi C."/>
        </authorList>
    </citation>
    <scope>NUCLEOTIDE SEQUENCE</scope>
    <source>
        <strain evidence="1">Cupriavidus taiwanensis STM 8556</strain>
    </source>
</reference>
<sequence length="23" mass="2509">MRPLAPVRTLRAVPVFSTVKAAQ</sequence>
<comment type="caution">
    <text evidence="1">The sequence shown here is derived from an EMBL/GenBank/DDBJ whole genome shotgun (WGS) entry which is preliminary data.</text>
</comment>
<dbReference type="EMBL" id="OFTH01000027">
    <property type="protein sequence ID" value="SOZ62514.1"/>
    <property type="molecule type" value="Genomic_DNA"/>
</dbReference>
<dbReference type="AlphaFoldDB" id="A0A375E2G8"/>
<name>A0A375E2G8_9BURK</name>
<evidence type="ECO:0000313" key="1">
    <source>
        <dbReference type="EMBL" id="SOZ62514.1"/>
    </source>
</evidence>
<gene>
    <name evidence="1" type="ORF">CBM2613_A330014</name>
</gene>
<organism evidence="1">
    <name type="scientific">Cupriavidus taiwanensis</name>
    <dbReference type="NCBI Taxonomy" id="164546"/>
    <lineage>
        <taxon>Bacteria</taxon>
        <taxon>Pseudomonadati</taxon>
        <taxon>Pseudomonadota</taxon>
        <taxon>Betaproteobacteria</taxon>
        <taxon>Burkholderiales</taxon>
        <taxon>Burkholderiaceae</taxon>
        <taxon>Cupriavidus</taxon>
    </lineage>
</organism>
<dbReference type="Proteomes" id="UP000256952">
    <property type="component" value="Chromosome CBM2613_a"/>
</dbReference>
<proteinExistence type="predicted"/>
<accession>A0A375E2G8</accession>